<gene>
    <name evidence="2" type="ORF">PFFCH_05256</name>
</gene>
<sequence>MIKGKMGENYSYNFGKSNVESKILYHYLCINIFISSYLYHHLYIIIFILNK</sequence>
<accession>A0A024VGL0</accession>
<evidence type="ECO:0000313" key="3">
    <source>
        <dbReference type="Proteomes" id="UP000030656"/>
    </source>
</evidence>
<reference evidence="2 3" key="2">
    <citation type="submission" date="2013-02" db="EMBL/GenBank/DDBJ databases">
        <title>The Genome Sequence of Plasmodium falciparum FCH/4.</title>
        <authorList>
            <consortium name="The Broad Institute Genome Sequencing Platform"/>
            <consortium name="The Broad Institute Genome Sequencing Center for Infectious Disease"/>
            <person name="Neafsey D."/>
            <person name="Cheeseman I."/>
            <person name="Volkman S."/>
            <person name="Adams J."/>
            <person name="Walker B."/>
            <person name="Young S.K."/>
            <person name="Zeng Q."/>
            <person name="Gargeya S."/>
            <person name="Fitzgerald M."/>
            <person name="Haas B."/>
            <person name="Abouelleil A."/>
            <person name="Alvarado L."/>
            <person name="Arachchi H.M."/>
            <person name="Berlin A.M."/>
            <person name="Chapman S.B."/>
            <person name="Dewar J."/>
            <person name="Goldberg J."/>
            <person name="Griggs A."/>
            <person name="Gujja S."/>
            <person name="Hansen M."/>
            <person name="Howarth C."/>
            <person name="Imamovic A."/>
            <person name="Larimer J."/>
            <person name="McCowan C."/>
            <person name="Murphy C."/>
            <person name="Neiman D."/>
            <person name="Pearson M."/>
            <person name="Priest M."/>
            <person name="Roberts A."/>
            <person name="Saif S."/>
            <person name="Shea T."/>
            <person name="Sisk P."/>
            <person name="Sykes S."/>
            <person name="Wortman J."/>
            <person name="Nusbaum C."/>
            <person name="Birren B."/>
        </authorList>
    </citation>
    <scope>NUCLEOTIDE SEQUENCE [LARGE SCALE GENOMIC DNA]</scope>
    <source>
        <strain evidence="2 3">FCH/4</strain>
    </source>
</reference>
<reference evidence="2 3" key="1">
    <citation type="submission" date="2013-02" db="EMBL/GenBank/DDBJ databases">
        <title>The Genome Annotation of Plasmodium falciparum FCH/4.</title>
        <authorList>
            <consortium name="The Broad Institute Genome Sequencing Platform"/>
            <consortium name="The Broad Institute Genome Sequencing Center for Infectious Disease"/>
            <person name="Neafsey D."/>
            <person name="Hoffman S."/>
            <person name="Volkman S."/>
            <person name="Rosenthal P."/>
            <person name="Walker B."/>
            <person name="Young S.K."/>
            <person name="Zeng Q."/>
            <person name="Gargeya S."/>
            <person name="Fitzgerald M."/>
            <person name="Haas B."/>
            <person name="Abouelleil A."/>
            <person name="Allen A.W."/>
            <person name="Alvarado L."/>
            <person name="Arachchi H.M."/>
            <person name="Berlin A.M."/>
            <person name="Chapman S.B."/>
            <person name="Gainer-Dewar J."/>
            <person name="Goldberg J."/>
            <person name="Griggs A."/>
            <person name="Gujja S."/>
            <person name="Hansen M."/>
            <person name="Howarth C."/>
            <person name="Imamovic A."/>
            <person name="Ireland A."/>
            <person name="Larimer J."/>
            <person name="McCowan C."/>
            <person name="Murphy C."/>
            <person name="Pearson M."/>
            <person name="Poon T.W."/>
            <person name="Priest M."/>
            <person name="Roberts A."/>
            <person name="Saif S."/>
            <person name="Shea T."/>
            <person name="Sisk P."/>
            <person name="Sykes S."/>
            <person name="Wortman J."/>
            <person name="Nusbaum C."/>
            <person name="Birren B."/>
        </authorList>
    </citation>
    <scope>NUCLEOTIDE SEQUENCE [LARGE SCALE GENOMIC DNA]</scope>
    <source>
        <strain evidence="2 3">FCH/4</strain>
    </source>
</reference>
<proteinExistence type="predicted"/>
<name>A0A024VGL0_PLAFA</name>
<keyword evidence="1" id="KW-1133">Transmembrane helix</keyword>
<dbReference type="Proteomes" id="UP000030656">
    <property type="component" value="Unassembled WGS sequence"/>
</dbReference>
<dbReference type="EMBL" id="KI928069">
    <property type="protein sequence ID" value="ETW27325.1"/>
    <property type="molecule type" value="Genomic_DNA"/>
</dbReference>
<keyword evidence="1" id="KW-0812">Transmembrane</keyword>
<organism evidence="2 3">
    <name type="scientific">Plasmodium falciparum FCH/4</name>
    <dbReference type="NCBI Taxonomy" id="1036724"/>
    <lineage>
        <taxon>Eukaryota</taxon>
        <taxon>Sar</taxon>
        <taxon>Alveolata</taxon>
        <taxon>Apicomplexa</taxon>
        <taxon>Aconoidasida</taxon>
        <taxon>Haemosporida</taxon>
        <taxon>Plasmodiidae</taxon>
        <taxon>Plasmodium</taxon>
        <taxon>Plasmodium (Laverania)</taxon>
    </lineage>
</organism>
<evidence type="ECO:0000313" key="2">
    <source>
        <dbReference type="EMBL" id="ETW27325.1"/>
    </source>
</evidence>
<feature type="transmembrane region" description="Helical" evidence="1">
    <location>
        <begin position="24"/>
        <end position="49"/>
    </location>
</feature>
<dbReference type="AlphaFoldDB" id="A0A024VGL0"/>
<evidence type="ECO:0000256" key="1">
    <source>
        <dbReference type="SAM" id="Phobius"/>
    </source>
</evidence>
<protein>
    <submittedName>
        <fullName evidence="2">Uncharacterized protein</fullName>
    </submittedName>
</protein>
<keyword evidence="1" id="KW-0472">Membrane</keyword>